<dbReference type="InterPro" id="IPR023346">
    <property type="entry name" value="Lysozyme-like_dom_sf"/>
</dbReference>
<dbReference type="PANTHER" id="PTHR37423:SF2">
    <property type="entry name" value="MEMBRANE-BOUND LYTIC MUREIN TRANSGLYCOSYLASE C"/>
    <property type="match status" value="1"/>
</dbReference>
<dbReference type="Proteomes" id="UP000681075">
    <property type="component" value="Unassembled WGS sequence"/>
</dbReference>
<keyword evidence="3" id="KW-0732">Signal</keyword>
<dbReference type="Gene3D" id="1.25.20.10">
    <property type="entry name" value="Bacterial muramidases"/>
    <property type="match status" value="1"/>
</dbReference>
<sequence length="660" mass="72649">MAGTFAMGDGIVKKALGAARLHSYAVLLALPLLVLAPAARADQLSVARSAINAADAGRWSEAYDTASRDPLVKKLITWMDITRPASPVAFDDIAKFVAVNPDWPLPQTMRMRAEDALVPGADPAKVVAFFQQYPPLMPNGATAYAEALRARGDEAGAVATLRKFFADGKMTISQVRDFAAKHGASLRPDDYWLRADRLVWDGDVEGAQVLVPWMNGEPQAQIQARIALAQNISSAEPAFAKLSEDSQMQPGVAFERAKWLRRHDRDVESISILDATAPTVPRPEKWWNERNILARRALDRGAYDDAYRIAAEHRQIDGVSYNDAEWLAGYIALRCKDDPNRAERHFLDMSKKVQTPISVARANYWLGRAREKRGDEPGARAAYEIASRHMHTFYGQLAHAKVHPGKPLTLPLQPSPSGTDLAAFGRQENVEVARLLTRLDETRRANIFVRRVVELADKPVDAMLALKLAKEINDTPSVIELAKKLAQNGVAVLSDGYPTIATPARPEAAFVNAIIRQETTFNPTAVNPNSGATGLMQLMPATAQEIAKKLKIKHKTAQLLQPAHNVQLGSYYLGQLVDRFGGSYVMAAAGYNAGPGRPISWRRGELDPKANLERAIDFVERIPFAETRNYVQRVLESVSVYRAKLAGGTAPLQIEHDLTR</sequence>
<dbReference type="Pfam" id="PF01464">
    <property type="entry name" value="SLT"/>
    <property type="match status" value="1"/>
</dbReference>
<dbReference type="Gene3D" id="1.10.530.10">
    <property type="match status" value="1"/>
</dbReference>
<protein>
    <submittedName>
        <fullName evidence="5">Lytic transglycosylase</fullName>
    </submittedName>
</protein>
<proteinExistence type="inferred from homology"/>
<evidence type="ECO:0000259" key="4">
    <source>
        <dbReference type="Pfam" id="PF01464"/>
    </source>
</evidence>
<dbReference type="GO" id="GO:0042597">
    <property type="term" value="C:periplasmic space"/>
    <property type="evidence" value="ECO:0007669"/>
    <property type="project" value="InterPro"/>
</dbReference>
<dbReference type="GO" id="GO:0004553">
    <property type="term" value="F:hydrolase activity, hydrolyzing O-glycosyl compounds"/>
    <property type="evidence" value="ECO:0007669"/>
    <property type="project" value="InterPro"/>
</dbReference>
<comment type="caution">
    <text evidence="5">The sequence shown here is derived from an EMBL/GenBank/DDBJ whole genome shotgun (WGS) entry which is preliminary data.</text>
</comment>
<evidence type="ECO:0000256" key="2">
    <source>
        <dbReference type="ARBA" id="ARBA00009387"/>
    </source>
</evidence>
<reference evidence="5" key="1">
    <citation type="submission" date="2021-02" db="EMBL/GenBank/DDBJ databases">
        <title>Genome sequence of Rhodospirillales sp. strain TMPK1 isolated from soil.</title>
        <authorList>
            <person name="Nakai R."/>
            <person name="Kusada H."/>
            <person name="Tamaki H."/>
        </authorList>
    </citation>
    <scope>NUCLEOTIDE SEQUENCE</scope>
    <source>
        <strain evidence="5">TMPK1</strain>
    </source>
</reference>
<comment type="similarity">
    <text evidence="2">Belongs to the virb1 family.</text>
</comment>
<feature type="domain" description="Transglycosylase SLT" evidence="4">
    <location>
        <begin position="508"/>
        <end position="605"/>
    </location>
</feature>
<evidence type="ECO:0000256" key="1">
    <source>
        <dbReference type="ARBA" id="ARBA00007734"/>
    </source>
</evidence>
<evidence type="ECO:0000256" key="3">
    <source>
        <dbReference type="ARBA" id="ARBA00022729"/>
    </source>
</evidence>
<dbReference type="InterPro" id="IPR008939">
    <property type="entry name" value="Lytic_TGlycosylase_superhlx_U"/>
</dbReference>
<comment type="similarity">
    <text evidence="1">Belongs to the transglycosylase Slt family.</text>
</comment>
<dbReference type="SUPFAM" id="SSF48435">
    <property type="entry name" value="Bacterial muramidases"/>
    <property type="match status" value="1"/>
</dbReference>
<dbReference type="SUPFAM" id="SSF53955">
    <property type="entry name" value="Lysozyme-like"/>
    <property type="match status" value="1"/>
</dbReference>
<dbReference type="EMBL" id="BOPV01000001">
    <property type="protein sequence ID" value="GIL38658.1"/>
    <property type="molecule type" value="Genomic_DNA"/>
</dbReference>
<organism evidence="5 6">
    <name type="scientific">Roseiterribacter gracilis</name>
    <dbReference type="NCBI Taxonomy" id="2812848"/>
    <lineage>
        <taxon>Bacteria</taxon>
        <taxon>Pseudomonadati</taxon>
        <taxon>Pseudomonadota</taxon>
        <taxon>Alphaproteobacteria</taxon>
        <taxon>Rhodospirillales</taxon>
        <taxon>Roseiterribacteraceae</taxon>
        <taxon>Roseiterribacter</taxon>
    </lineage>
</organism>
<name>A0A8S8X6C6_9PROT</name>
<dbReference type="AlphaFoldDB" id="A0A8S8X6C6"/>
<dbReference type="InterPro" id="IPR008258">
    <property type="entry name" value="Transglycosylase_SLT_dom_1"/>
</dbReference>
<accession>A0A8S8X6C6</accession>
<evidence type="ECO:0000313" key="6">
    <source>
        <dbReference type="Proteomes" id="UP000681075"/>
    </source>
</evidence>
<dbReference type="CDD" id="cd13401">
    <property type="entry name" value="Slt70-like"/>
    <property type="match status" value="1"/>
</dbReference>
<gene>
    <name evidence="5" type="ORF">TMPK1_08950</name>
</gene>
<keyword evidence="6" id="KW-1185">Reference proteome</keyword>
<dbReference type="PANTHER" id="PTHR37423">
    <property type="entry name" value="SOLUBLE LYTIC MUREIN TRANSGLYCOSYLASE-RELATED"/>
    <property type="match status" value="1"/>
</dbReference>
<evidence type="ECO:0000313" key="5">
    <source>
        <dbReference type="EMBL" id="GIL38658.1"/>
    </source>
</evidence>